<evidence type="ECO:0000313" key="1">
    <source>
        <dbReference type="EMBL" id="CAH3184615.1"/>
    </source>
</evidence>
<proteinExistence type="predicted"/>
<dbReference type="Gene3D" id="3.60.10.10">
    <property type="entry name" value="Endonuclease/exonuclease/phosphatase"/>
    <property type="match status" value="1"/>
</dbReference>
<keyword evidence="2" id="KW-1185">Reference proteome</keyword>
<dbReference type="InterPro" id="IPR036691">
    <property type="entry name" value="Endo/exonu/phosph_ase_sf"/>
</dbReference>
<name>A0ABN8S0P3_9CNID</name>
<reference evidence="1 2" key="1">
    <citation type="submission" date="2022-05" db="EMBL/GenBank/DDBJ databases">
        <authorList>
            <consortium name="Genoscope - CEA"/>
            <person name="William W."/>
        </authorList>
    </citation>
    <scope>NUCLEOTIDE SEQUENCE [LARGE SCALE GENOMIC DNA]</scope>
</reference>
<gene>
    <name evidence="1" type="ORF">PLOB_00030648</name>
</gene>
<protein>
    <recommendedName>
        <fullName evidence="3">Endonuclease/exonuclease/phosphatase domain-containing protein</fullName>
    </recommendedName>
</protein>
<feature type="non-terminal residue" evidence="1">
    <location>
        <position position="130"/>
    </location>
</feature>
<evidence type="ECO:0008006" key="3">
    <source>
        <dbReference type="Google" id="ProtNLM"/>
    </source>
</evidence>
<accession>A0ABN8S0P3</accession>
<evidence type="ECO:0000313" key="2">
    <source>
        <dbReference type="Proteomes" id="UP001159405"/>
    </source>
</evidence>
<dbReference type="EMBL" id="CALNXK010000394">
    <property type="protein sequence ID" value="CAH3184615.1"/>
    <property type="molecule type" value="Genomic_DNA"/>
</dbReference>
<sequence length="130" mass="15487">MDAFDLVDIQRLRHPRLRKYSYESKLLKLKSRIDFFLVAKNLTQHVKKSEIYPSIAPDHRAIYISLSWTTEKSRGPGLWKFNNTLLKDEHYVSKIRETYSRTRAFYSNLADARLLWEMLKMETRAATIAY</sequence>
<comment type="caution">
    <text evidence="1">The sequence shown here is derived from an EMBL/GenBank/DDBJ whole genome shotgun (WGS) entry which is preliminary data.</text>
</comment>
<dbReference type="SUPFAM" id="SSF56219">
    <property type="entry name" value="DNase I-like"/>
    <property type="match status" value="1"/>
</dbReference>
<dbReference type="Proteomes" id="UP001159405">
    <property type="component" value="Unassembled WGS sequence"/>
</dbReference>
<organism evidence="1 2">
    <name type="scientific">Porites lobata</name>
    <dbReference type="NCBI Taxonomy" id="104759"/>
    <lineage>
        <taxon>Eukaryota</taxon>
        <taxon>Metazoa</taxon>
        <taxon>Cnidaria</taxon>
        <taxon>Anthozoa</taxon>
        <taxon>Hexacorallia</taxon>
        <taxon>Scleractinia</taxon>
        <taxon>Fungiina</taxon>
        <taxon>Poritidae</taxon>
        <taxon>Porites</taxon>
    </lineage>
</organism>